<gene>
    <name evidence="5" type="ORF">SAMN05421541_101203</name>
</gene>
<feature type="domain" description="PET hydrolase/cutinase-like" evidence="4">
    <location>
        <begin position="33"/>
        <end position="292"/>
    </location>
</feature>
<protein>
    <submittedName>
        <fullName evidence="5">Alpha/beta hydrolase family protein</fullName>
    </submittedName>
</protein>
<dbReference type="SUPFAM" id="SSF53474">
    <property type="entry name" value="alpha/beta-Hydrolases"/>
    <property type="match status" value="1"/>
</dbReference>
<dbReference type="EMBL" id="FONV01000001">
    <property type="protein sequence ID" value="SFE33194.1"/>
    <property type="molecule type" value="Genomic_DNA"/>
</dbReference>
<dbReference type="Proteomes" id="UP000199645">
    <property type="component" value="Unassembled WGS sequence"/>
</dbReference>
<dbReference type="Gene3D" id="3.40.50.1820">
    <property type="entry name" value="alpha/beta hydrolase"/>
    <property type="match status" value="1"/>
</dbReference>
<keyword evidence="6" id="KW-1185">Reference proteome</keyword>
<keyword evidence="3" id="KW-0732">Signal</keyword>
<evidence type="ECO:0000256" key="3">
    <source>
        <dbReference type="SAM" id="SignalP"/>
    </source>
</evidence>
<dbReference type="PANTHER" id="PTHR22946:SF9">
    <property type="entry name" value="POLYKETIDE TRANSFERASE AF380"/>
    <property type="match status" value="1"/>
</dbReference>
<accession>A0A1I1ZN05</accession>
<evidence type="ECO:0000259" key="4">
    <source>
        <dbReference type="Pfam" id="PF12740"/>
    </source>
</evidence>
<dbReference type="RefSeq" id="WP_093608967.1">
    <property type="nucleotide sequence ID" value="NZ_BOMT01000014.1"/>
</dbReference>
<name>A0A1I1ZN05_9ACTN</name>
<keyword evidence="2 5" id="KW-0378">Hydrolase</keyword>
<dbReference type="AlphaFoldDB" id="A0A1I1ZN05"/>
<reference evidence="5 6" key="1">
    <citation type="submission" date="2016-10" db="EMBL/GenBank/DDBJ databases">
        <authorList>
            <person name="de Groot N.N."/>
        </authorList>
    </citation>
    <scope>NUCLEOTIDE SEQUENCE [LARGE SCALE GENOMIC DNA]</scope>
    <source>
        <strain evidence="5 6">DSM 43019</strain>
    </source>
</reference>
<dbReference type="STRING" id="35752.SAMN05421541_101203"/>
<comment type="similarity">
    <text evidence="1">Belongs to the AB hydrolase superfamily.</text>
</comment>
<dbReference type="InterPro" id="IPR041127">
    <property type="entry name" value="PET_hydrolase/cutinase-like"/>
</dbReference>
<evidence type="ECO:0000256" key="2">
    <source>
        <dbReference type="ARBA" id="ARBA00022801"/>
    </source>
</evidence>
<evidence type="ECO:0000313" key="5">
    <source>
        <dbReference type="EMBL" id="SFE33194.1"/>
    </source>
</evidence>
<feature type="chain" id="PRO_5011441163" evidence="3">
    <location>
        <begin position="35"/>
        <end position="294"/>
    </location>
</feature>
<dbReference type="InterPro" id="IPR029058">
    <property type="entry name" value="AB_hydrolase_fold"/>
</dbReference>
<organism evidence="5 6">
    <name type="scientific">Actinoplanes philippinensis</name>
    <dbReference type="NCBI Taxonomy" id="35752"/>
    <lineage>
        <taxon>Bacteria</taxon>
        <taxon>Bacillati</taxon>
        <taxon>Actinomycetota</taxon>
        <taxon>Actinomycetes</taxon>
        <taxon>Micromonosporales</taxon>
        <taxon>Micromonosporaceae</taxon>
        <taxon>Actinoplanes</taxon>
    </lineage>
</organism>
<dbReference type="OrthoDB" id="1466228at2"/>
<dbReference type="PANTHER" id="PTHR22946">
    <property type="entry name" value="DIENELACTONE HYDROLASE DOMAIN-CONTAINING PROTEIN-RELATED"/>
    <property type="match status" value="1"/>
</dbReference>
<feature type="signal peptide" evidence="3">
    <location>
        <begin position="1"/>
        <end position="34"/>
    </location>
</feature>
<dbReference type="Pfam" id="PF12740">
    <property type="entry name" value="PETase"/>
    <property type="match status" value="1"/>
</dbReference>
<proteinExistence type="inferred from homology"/>
<dbReference type="GO" id="GO:0052689">
    <property type="term" value="F:carboxylic ester hydrolase activity"/>
    <property type="evidence" value="ECO:0007669"/>
    <property type="project" value="UniProtKB-ARBA"/>
</dbReference>
<dbReference type="InterPro" id="IPR050261">
    <property type="entry name" value="FrsA_esterase"/>
</dbReference>
<evidence type="ECO:0000256" key="1">
    <source>
        <dbReference type="ARBA" id="ARBA00008645"/>
    </source>
</evidence>
<evidence type="ECO:0000313" key="6">
    <source>
        <dbReference type="Proteomes" id="UP000199645"/>
    </source>
</evidence>
<sequence>MPVPARLPARRRASLLTALCAAFVLASPAVPAAAANPYERGPAPTNASIEAARGTFAIAQVTVARSSVSTFGGGTIYYPTDTSAGTFGAIAISPGFTASQSSIAWLGPRLASQGFVVITIDTRSTLDQPDSRGTQLLAALDYLTNTSSVRTRIDATRLGVMGHSMGGGGSLAAARTRPALQAAVPMTPYHSTKSWTTVRVPTLIIGAENDTVAPVSSHAEPFYTSLTAAPDKAYLELNNATHSAPTEGGSVTVAKYSLSWLKRFIDNDTRYDQFLCPAPSGTAIQEYRDTCPHS</sequence>